<dbReference type="PANTHER" id="PTHR12128:SF66">
    <property type="entry name" value="4-HYDROXY-2-OXOGLUTARATE ALDOLASE, MITOCHONDRIAL"/>
    <property type="match status" value="1"/>
</dbReference>
<dbReference type="PIRSF" id="PIRSF001365">
    <property type="entry name" value="DHDPS"/>
    <property type="match status" value="1"/>
</dbReference>
<dbReference type="PANTHER" id="PTHR12128">
    <property type="entry name" value="DIHYDRODIPICOLINATE SYNTHASE"/>
    <property type="match status" value="1"/>
</dbReference>
<evidence type="ECO:0000256" key="1">
    <source>
        <dbReference type="ARBA" id="ARBA00007592"/>
    </source>
</evidence>
<dbReference type="Gene3D" id="3.20.20.70">
    <property type="entry name" value="Aldolase class I"/>
    <property type="match status" value="1"/>
</dbReference>
<protein>
    <submittedName>
        <fullName evidence="4">Dihydrodipicolinate synthase family protein</fullName>
    </submittedName>
</protein>
<dbReference type="Proteomes" id="UP001139290">
    <property type="component" value="Unassembled WGS sequence"/>
</dbReference>
<reference evidence="4" key="1">
    <citation type="submission" date="2021-11" db="EMBL/GenBank/DDBJ databases">
        <title>Citrobacter meridianamericanus sp. nov. isolated from soil.</title>
        <authorList>
            <person name="Furlan J.P.R."/>
            <person name="Stehling E.G."/>
        </authorList>
    </citation>
    <scope>NUCLEOTIDE SEQUENCE</scope>
    <source>
        <strain evidence="4">BR102</strain>
    </source>
</reference>
<comment type="similarity">
    <text evidence="1 3">Belongs to the DapA family.</text>
</comment>
<sequence length="303" mass="33826">MITVARIRGVNPIVALPFTPQGDVDFTSFRRLLAHLSGIGVNGLTLFGIASEFPKLDDNERQQLAEVFVAELADKGIFRALSITDHSTEVAVRRARRYQSMGADALMLLPPFFLQPSLAAVQAHIAAVLEAVTIPVMVQYAPGETGFPVTPAQLAEVAKRYPHAVFKIECNPPVNYTCEFLQQAPDAHVLNGYAGLYMLQMLESGGKGVMPGCSFSEIYVQIYRHWLVGEHQQATQLHETLLPYIQRWMQHCEYIIQVEKTILQRRGIITADYCRKPGWSLTQEDITTIDRFISQFSLSVCTG</sequence>
<keyword evidence="2 3" id="KW-0456">Lyase</keyword>
<accession>A0ABT1B8F1</accession>
<evidence type="ECO:0000256" key="2">
    <source>
        <dbReference type="ARBA" id="ARBA00023239"/>
    </source>
</evidence>
<gene>
    <name evidence="4" type="ORF">LOD26_11205</name>
</gene>
<dbReference type="EMBL" id="JAJJVQ010000003">
    <property type="protein sequence ID" value="MCO5781888.1"/>
    <property type="molecule type" value="Genomic_DNA"/>
</dbReference>
<keyword evidence="5" id="KW-1185">Reference proteome</keyword>
<dbReference type="SMART" id="SM01130">
    <property type="entry name" value="DHDPS"/>
    <property type="match status" value="1"/>
</dbReference>
<evidence type="ECO:0000256" key="3">
    <source>
        <dbReference type="PIRNR" id="PIRNR001365"/>
    </source>
</evidence>
<evidence type="ECO:0000313" key="5">
    <source>
        <dbReference type="Proteomes" id="UP001139290"/>
    </source>
</evidence>
<dbReference type="InterPro" id="IPR013785">
    <property type="entry name" value="Aldolase_TIM"/>
</dbReference>
<organism evidence="4 5">
    <name type="scientific">Citrobacter meridianamericanus</name>
    <dbReference type="NCBI Taxonomy" id="2894201"/>
    <lineage>
        <taxon>Bacteria</taxon>
        <taxon>Pseudomonadati</taxon>
        <taxon>Pseudomonadota</taxon>
        <taxon>Gammaproteobacteria</taxon>
        <taxon>Enterobacterales</taxon>
        <taxon>Enterobacteriaceae</taxon>
        <taxon>Citrobacter</taxon>
    </lineage>
</organism>
<comment type="caution">
    <text evidence="4">The sequence shown here is derived from an EMBL/GenBank/DDBJ whole genome shotgun (WGS) entry which is preliminary data.</text>
</comment>
<dbReference type="SUPFAM" id="SSF51569">
    <property type="entry name" value="Aldolase"/>
    <property type="match status" value="1"/>
</dbReference>
<evidence type="ECO:0000313" key="4">
    <source>
        <dbReference type="EMBL" id="MCO5781888.1"/>
    </source>
</evidence>
<dbReference type="RefSeq" id="WP_151219057.1">
    <property type="nucleotide sequence ID" value="NZ_CP101051.1"/>
</dbReference>
<proteinExistence type="inferred from homology"/>
<dbReference type="InterPro" id="IPR002220">
    <property type="entry name" value="DapA-like"/>
</dbReference>
<dbReference type="PRINTS" id="PR00146">
    <property type="entry name" value="DHPICSNTHASE"/>
</dbReference>
<dbReference type="Pfam" id="PF00701">
    <property type="entry name" value="DHDPS"/>
    <property type="match status" value="1"/>
</dbReference>
<dbReference type="CDD" id="cd00408">
    <property type="entry name" value="DHDPS-like"/>
    <property type="match status" value="1"/>
</dbReference>
<name>A0ABT1B8F1_9ENTR</name>